<dbReference type="SUPFAM" id="SSF56801">
    <property type="entry name" value="Acetyl-CoA synthetase-like"/>
    <property type="match status" value="1"/>
</dbReference>
<dbReference type="Proteomes" id="UP000249432">
    <property type="component" value="Unassembled WGS sequence"/>
</dbReference>
<name>A0A2W5ST43_9CORY</name>
<protein>
    <submittedName>
        <fullName evidence="4">2,3-dihydroxybenzoate-AMP ligase</fullName>
        <ecNumber evidence="4">2.7.7.58</ecNumber>
    </submittedName>
</protein>
<proteinExistence type="predicted"/>
<comment type="caution">
    <text evidence="4">The sequence shown here is derived from an EMBL/GenBank/DDBJ whole genome shotgun (WGS) entry which is preliminary data.</text>
</comment>
<organism evidence="4 5">
    <name type="scientific">Corynebacterium kroppenstedtii</name>
    <dbReference type="NCBI Taxonomy" id="161879"/>
    <lineage>
        <taxon>Bacteria</taxon>
        <taxon>Bacillati</taxon>
        <taxon>Actinomycetota</taxon>
        <taxon>Actinomycetes</taxon>
        <taxon>Mycobacteriales</taxon>
        <taxon>Corynebacteriaceae</taxon>
        <taxon>Corynebacterium</taxon>
    </lineage>
</organism>
<dbReference type="PANTHER" id="PTHR43767:SF10">
    <property type="entry name" value="SURFACTIN SYNTHASE SUBUNIT 1"/>
    <property type="match status" value="1"/>
</dbReference>
<dbReference type="Gene3D" id="3.30.300.30">
    <property type="match status" value="1"/>
</dbReference>
<keyword evidence="4" id="KW-0548">Nucleotidyltransferase</keyword>
<dbReference type="InterPro" id="IPR020845">
    <property type="entry name" value="AMP-binding_CS"/>
</dbReference>
<feature type="compositionally biased region" description="Polar residues" evidence="1">
    <location>
        <begin position="189"/>
        <end position="202"/>
    </location>
</feature>
<feature type="region of interest" description="Disordered" evidence="1">
    <location>
        <begin position="1"/>
        <end position="22"/>
    </location>
</feature>
<dbReference type="InterPro" id="IPR042099">
    <property type="entry name" value="ANL_N_sf"/>
</dbReference>
<dbReference type="EC" id="2.7.7.58" evidence="4"/>
<evidence type="ECO:0000259" key="3">
    <source>
        <dbReference type="Pfam" id="PF13193"/>
    </source>
</evidence>
<dbReference type="RefSeq" id="WP_303734016.1">
    <property type="nucleotide sequence ID" value="NZ_CAKZHK010000001.1"/>
</dbReference>
<feature type="domain" description="AMP-dependent synthetase/ligase" evidence="2">
    <location>
        <begin position="49"/>
        <end position="425"/>
    </location>
</feature>
<dbReference type="Gene3D" id="3.40.50.12780">
    <property type="entry name" value="N-terminal domain of ligase-like"/>
    <property type="match status" value="1"/>
</dbReference>
<evidence type="ECO:0000313" key="4">
    <source>
        <dbReference type="EMBL" id="PZR06449.1"/>
    </source>
</evidence>
<dbReference type="Pfam" id="PF13193">
    <property type="entry name" value="AMP-binding_C"/>
    <property type="match status" value="1"/>
</dbReference>
<reference evidence="4 5" key="1">
    <citation type="submission" date="2017-08" db="EMBL/GenBank/DDBJ databases">
        <title>Infants hospitalized years apart are colonized by the same room-sourced microbial strains.</title>
        <authorList>
            <person name="Brooks B."/>
            <person name="Olm M.R."/>
            <person name="Firek B.A."/>
            <person name="Baker R."/>
            <person name="Thomas B.C."/>
            <person name="Morowitz M.J."/>
            <person name="Banfield J.F."/>
        </authorList>
    </citation>
    <scope>NUCLEOTIDE SEQUENCE [LARGE SCALE GENOMIC DNA]</scope>
    <source>
        <strain evidence="4">S2_003_000_R1_3</strain>
    </source>
</reference>
<evidence type="ECO:0000259" key="2">
    <source>
        <dbReference type="Pfam" id="PF00501"/>
    </source>
</evidence>
<dbReference type="GO" id="GO:0016877">
    <property type="term" value="F:ligase activity, forming carbon-sulfur bonds"/>
    <property type="evidence" value="ECO:0007669"/>
    <property type="project" value="UniProtKB-ARBA"/>
</dbReference>
<feature type="region of interest" description="Disordered" evidence="1">
    <location>
        <begin position="173"/>
        <end position="208"/>
    </location>
</feature>
<dbReference type="Pfam" id="PF00501">
    <property type="entry name" value="AMP-binding"/>
    <property type="match status" value="1"/>
</dbReference>
<dbReference type="EMBL" id="QFRA01000002">
    <property type="protein sequence ID" value="PZR06449.1"/>
    <property type="molecule type" value="Genomic_DNA"/>
</dbReference>
<evidence type="ECO:0000256" key="1">
    <source>
        <dbReference type="SAM" id="MobiDB-lite"/>
    </source>
</evidence>
<gene>
    <name evidence="4" type="primary">entE</name>
    <name evidence="4" type="ORF">DI525_01365</name>
</gene>
<sequence>MTQATIPSPNAKEYAQREGGAANGCPWEDVERYRELGIYTGDTHWALFERVRDLYGDAPVAVDRYRSLTWNDVRHSAHKVGNLLRGLGIAEGDAVIVQLPNAAVHMEAIFGIWSIGAVPVFALPAHGADDVAHFARTAPAGVRIGAVPRDKHAKRVEKGLHEEIPELTTIQIDPRADDPWGNPVINGAEASSTEVSSENSTPWPSPETDPQALAFLQLSGGTTGTPKLIPRSHDDYLYSVRRSDEVCDMQRGDVFLVVMPASHNFTMSSPGILGALHIGATVVYVPDPSPTTIRRYIHAHRGTHMALVPPLLISLLNSRDEAQTPDPTMETMKTVWVGGAKLSASAAERVAPELGINLQQVFGMAEGLVNYTKLGGNIDEIVNTQGVPMSPADEVRVVNDEGAPVDRGTPGHLHTRGPYTIRRYHRNPAANASSFTDDGFYITGDIVTVSADGAITVTGRAKDQINRGGEKIAPESVENCLLKHPAIHDVSVVGISDDVMGEKIRALIILRDSYTTSGADAGEVQGGQDFQSTEVPHLTAVSRQLPTATQIKQFVRDSGLSRFSVPDIVEFVDEFPLTGVGKVSKKDQ</sequence>
<evidence type="ECO:0000313" key="5">
    <source>
        <dbReference type="Proteomes" id="UP000249432"/>
    </source>
</evidence>
<dbReference type="InterPro" id="IPR045851">
    <property type="entry name" value="AMP-bd_C_sf"/>
</dbReference>
<dbReference type="InterPro" id="IPR000873">
    <property type="entry name" value="AMP-dep_synth/lig_dom"/>
</dbReference>
<dbReference type="AlphaFoldDB" id="A0A2W5ST43"/>
<dbReference type="PANTHER" id="PTHR43767">
    <property type="entry name" value="LONG-CHAIN-FATTY-ACID--COA LIGASE"/>
    <property type="match status" value="1"/>
</dbReference>
<keyword evidence="4" id="KW-0436">Ligase</keyword>
<dbReference type="InterPro" id="IPR025110">
    <property type="entry name" value="AMP-bd_C"/>
</dbReference>
<feature type="domain" description="AMP-binding enzyme C-terminal" evidence="3">
    <location>
        <begin position="477"/>
        <end position="582"/>
    </location>
</feature>
<dbReference type="PROSITE" id="PS00455">
    <property type="entry name" value="AMP_BINDING"/>
    <property type="match status" value="1"/>
</dbReference>
<dbReference type="GO" id="GO:0016779">
    <property type="term" value="F:nucleotidyltransferase activity"/>
    <property type="evidence" value="ECO:0007669"/>
    <property type="project" value="UniProtKB-KW"/>
</dbReference>
<dbReference type="InterPro" id="IPR050237">
    <property type="entry name" value="ATP-dep_AMP-bd_enzyme"/>
</dbReference>
<accession>A0A2W5ST43</accession>
<keyword evidence="4" id="KW-0808">Transferase</keyword>